<reference evidence="2" key="1">
    <citation type="submission" date="2020-05" db="UniProtKB">
        <authorList>
            <consortium name="EnsemblMetazoa"/>
        </authorList>
    </citation>
    <scope>IDENTIFICATION</scope>
    <source>
        <strain evidence="2">BB02</strain>
    </source>
</reference>
<organism evidence="2 3">
    <name type="scientific">Biomphalaria glabrata</name>
    <name type="common">Bloodfluke planorb</name>
    <name type="synonym">Freshwater snail</name>
    <dbReference type="NCBI Taxonomy" id="6526"/>
    <lineage>
        <taxon>Eukaryota</taxon>
        <taxon>Metazoa</taxon>
        <taxon>Spiralia</taxon>
        <taxon>Lophotrochozoa</taxon>
        <taxon>Mollusca</taxon>
        <taxon>Gastropoda</taxon>
        <taxon>Heterobranchia</taxon>
        <taxon>Euthyneura</taxon>
        <taxon>Panpulmonata</taxon>
        <taxon>Hygrophila</taxon>
        <taxon>Lymnaeoidea</taxon>
        <taxon>Planorbidae</taxon>
        <taxon>Biomphalaria</taxon>
    </lineage>
</organism>
<dbReference type="GO" id="GO:0016887">
    <property type="term" value="F:ATP hydrolysis activity"/>
    <property type="evidence" value="ECO:0007669"/>
    <property type="project" value="InterPro"/>
</dbReference>
<dbReference type="VEuPathDB" id="VectorBase:BGLB021320"/>
<dbReference type="GO" id="GO:0043190">
    <property type="term" value="C:ATP-binding cassette (ABC) transporter complex"/>
    <property type="evidence" value="ECO:0007669"/>
    <property type="project" value="InterPro"/>
</dbReference>
<gene>
    <name evidence="2" type="primary">106072422</name>
</gene>
<dbReference type="GO" id="GO:0005524">
    <property type="term" value="F:ATP binding"/>
    <property type="evidence" value="ECO:0007669"/>
    <property type="project" value="InterPro"/>
</dbReference>
<dbReference type="InterPro" id="IPR047641">
    <property type="entry name" value="ABC_transpr_MalK/UgpC-like"/>
</dbReference>
<dbReference type="STRING" id="6526.A0A2C9KMD5"/>
<dbReference type="InterPro" id="IPR027417">
    <property type="entry name" value="P-loop_NTPase"/>
</dbReference>
<name>A0A2C9KMD5_BIOGL</name>
<dbReference type="EnsemblMetazoa" id="BGLB021320-RA">
    <property type="protein sequence ID" value="BGLB021320-PA"/>
    <property type="gene ID" value="BGLB021320"/>
</dbReference>
<evidence type="ECO:0000259" key="1">
    <source>
        <dbReference type="Pfam" id="PF00005"/>
    </source>
</evidence>
<dbReference type="Proteomes" id="UP000076420">
    <property type="component" value="Unassembled WGS sequence"/>
</dbReference>
<protein>
    <recommendedName>
        <fullName evidence="1">ABC transporter domain-containing protein</fullName>
    </recommendedName>
</protein>
<dbReference type="PANTHER" id="PTHR43875">
    <property type="entry name" value="MALTODEXTRIN IMPORT ATP-BINDING PROTEIN MSMX"/>
    <property type="match status" value="1"/>
</dbReference>
<evidence type="ECO:0000313" key="2">
    <source>
        <dbReference type="EnsemblMetazoa" id="BGLB021320-PA"/>
    </source>
</evidence>
<dbReference type="PANTHER" id="PTHR43875:SF1">
    <property type="entry name" value="OSMOPROTECTIVE COMPOUNDS UPTAKE ATP-BINDING PROTEIN GGTA"/>
    <property type="match status" value="1"/>
</dbReference>
<dbReference type="KEGG" id="bgt:106072422"/>
<dbReference type="SUPFAM" id="SSF52540">
    <property type="entry name" value="P-loop containing nucleoside triphosphate hydrolases"/>
    <property type="match status" value="1"/>
</dbReference>
<dbReference type="Pfam" id="PF00005">
    <property type="entry name" value="ABC_tran"/>
    <property type="match status" value="1"/>
</dbReference>
<dbReference type="AlphaFoldDB" id="A0A2C9KMD5"/>
<dbReference type="Gene3D" id="3.40.50.300">
    <property type="entry name" value="P-loop containing nucleotide triphosphate hydrolases"/>
    <property type="match status" value="1"/>
</dbReference>
<evidence type="ECO:0000313" key="3">
    <source>
        <dbReference type="Proteomes" id="UP000076420"/>
    </source>
</evidence>
<feature type="domain" description="ABC transporter" evidence="1">
    <location>
        <begin position="67"/>
        <end position="170"/>
    </location>
</feature>
<sequence length="231" mass="25784">MANIVMTFMARQFFLTQTSEMEEAARMDGYSTIVGDPNKMTLNSGAYTLAQSAIDKAVYDNGIKAIDRLNLNINPGEFCVLLGPSGCGKTTALRMIAGLESISDGYLKFNDVVVNSVAPKDRNISMVFQNYALYPFMSVYNNIAFGIKNKARNNPEYNDLKVQMKHAKNSNFDEIEEIKSELSIFKKGTATDRDKLLVLKRELKAAKIIKDIDEQKRIGIELEKLSNSLNG</sequence>
<accession>A0A2C9KMD5</accession>
<dbReference type="InterPro" id="IPR003439">
    <property type="entry name" value="ABC_transporter-like_ATP-bd"/>
</dbReference>
<proteinExistence type="predicted"/>